<evidence type="ECO:0000313" key="14">
    <source>
        <dbReference type="Proteomes" id="UP000440367"/>
    </source>
</evidence>
<evidence type="ECO:0000313" key="17">
    <source>
        <dbReference type="Proteomes" id="UP000460718"/>
    </source>
</evidence>
<feature type="compositionally biased region" description="Polar residues" evidence="1">
    <location>
        <begin position="87"/>
        <end position="110"/>
    </location>
</feature>
<dbReference type="OrthoDB" id="167559at2759"/>
<dbReference type="EMBL" id="QXGB01000418">
    <property type="protein sequence ID" value="KAE9215711.1"/>
    <property type="molecule type" value="Genomic_DNA"/>
</dbReference>
<name>A0A6A3UCA0_9STRA</name>
<protein>
    <submittedName>
        <fullName evidence="6">Uncharacterized protein</fullName>
    </submittedName>
</protein>
<sequence>MPASKETRSPLLDPLHSPGSDVPAQPQQLQLQLQQLPASTLCGPTFRQNQATADTMAKTKRRMFSSPLLRRSATASSAAAASAASKIKSNLSTALKRSATNTGSGSMPSNDDNKANVDRAPTIPSLSTSSTESSAKQHSNKMFSMPSMMRRTGSKEEKTQKSTESDDLKHSTEDKSEQSNNDTSSSSETEGDNDVESTSPEATTQSQKSAINSASRFVMGMPTLLRRAVSNNAPASAAATQKKSPDTSEDSTPRGQFPEDDFEENERHSLLMMMQVPESQRNSLIPLMAVGEAW</sequence>
<evidence type="ECO:0000313" key="12">
    <source>
        <dbReference type="Proteomes" id="UP000433483"/>
    </source>
</evidence>
<feature type="compositionally biased region" description="Basic and acidic residues" evidence="1">
    <location>
        <begin position="153"/>
        <end position="177"/>
    </location>
</feature>
<feature type="compositionally biased region" description="Polar residues" evidence="1">
    <location>
        <begin position="196"/>
        <end position="213"/>
    </location>
</feature>
<dbReference type="EMBL" id="QXFW01000252">
    <property type="protein sequence ID" value="KAE9018819.1"/>
    <property type="molecule type" value="Genomic_DNA"/>
</dbReference>
<dbReference type="EMBL" id="QXGC01000100">
    <property type="protein sequence ID" value="KAE9249788.1"/>
    <property type="molecule type" value="Genomic_DNA"/>
</dbReference>
<evidence type="ECO:0000313" key="5">
    <source>
        <dbReference type="EMBL" id="KAE9123163.1"/>
    </source>
</evidence>
<evidence type="ECO:0000313" key="6">
    <source>
        <dbReference type="EMBL" id="KAE9148965.1"/>
    </source>
</evidence>
<feature type="compositionally biased region" description="Low complexity" evidence="1">
    <location>
        <begin position="122"/>
        <end position="137"/>
    </location>
</feature>
<gene>
    <name evidence="10" type="ORF">PF001_g8178</name>
    <name evidence="8" type="ORF">PF002_g10439</name>
    <name evidence="9" type="ORF">PF004_g3236</name>
    <name evidence="7" type="ORF">PF005_g9338</name>
    <name evidence="6" type="ORF">PF006_g6504</name>
    <name evidence="4" type="ORF">PF007_g9435</name>
    <name evidence="2" type="ORF">PF009_g10380</name>
    <name evidence="5" type="ORF">PF010_g6507</name>
    <name evidence="3" type="ORF">PF011_g6101</name>
</gene>
<evidence type="ECO:0000313" key="19">
    <source>
        <dbReference type="Proteomes" id="UP000488956"/>
    </source>
</evidence>
<feature type="compositionally biased region" description="Low complexity" evidence="1">
    <location>
        <begin position="72"/>
        <end position="85"/>
    </location>
</feature>
<feature type="compositionally biased region" description="Low complexity" evidence="1">
    <location>
        <begin position="178"/>
        <end position="188"/>
    </location>
</feature>
<evidence type="ECO:0000256" key="1">
    <source>
        <dbReference type="SAM" id="MobiDB-lite"/>
    </source>
</evidence>
<dbReference type="Proteomes" id="UP000441208">
    <property type="component" value="Unassembled WGS sequence"/>
</dbReference>
<keyword evidence="12" id="KW-1185">Reference proteome</keyword>
<evidence type="ECO:0000313" key="10">
    <source>
        <dbReference type="EMBL" id="KAE9314624.1"/>
    </source>
</evidence>
<feature type="region of interest" description="Disordered" evidence="1">
    <location>
        <begin position="1"/>
        <end position="26"/>
    </location>
</feature>
<dbReference type="Proteomes" id="UP000433483">
    <property type="component" value="Unassembled WGS sequence"/>
</dbReference>
<proteinExistence type="predicted"/>
<dbReference type="AlphaFoldDB" id="A0A6A3UCA0"/>
<evidence type="ECO:0000313" key="8">
    <source>
        <dbReference type="EMBL" id="KAE9239110.1"/>
    </source>
</evidence>
<dbReference type="EMBL" id="QXGD01000456">
    <property type="protein sequence ID" value="KAE9239110.1"/>
    <property type="molecule type" value="Genomic_DNA"/>
</dbReference>
<feature type="region of interest" description="Disordered" evidence="1">
    <location>
        <begin position="230"/>
        <end position="265"/>
    </location>
</feature>
<dbReference type="EMBL" id="QXGE01000365">
    <property type="protein sequence ID" value="KAE9314624.1"/>
    <property type="molecule type" value="Genomic_DNA"/>
</dbReference>
<reference evidence="11 12" key="1">
    <citation type="submission" date="2018-08" db="EMBL/GenBank/DDBJ databases">
        <title>Genomic investigation of the strawberry pathogen Phytophthora fragariae indicates pathogenicity is determined by transcriptional variation in three key races.</title>
        <authorList>
            <person name="Adams T.M."/>
            <person name="Armitage A.D."/>
            <person name="Sobczyk M.K."/>
            <person name="Bates H.J."/>
            <person name="Dunwell J.M."/>
            <person name="Nellist C.F."/>
            <person name="Harrison R.J."/>
        </authorList>
    </citation>
    <scope>NUCLEOTIDE SEQUENCE [LARGE SCALE GENOMIC DNA]</scope>
    <source>
        <strain evidence="10 13">A4</strain>
        <strain evidence="8 14">BC-1</strain>
        <strain evidence="9 18">BC-23</strain>
        <strain evidence="7 12">NOV-27</strain>
        <strain evidence="6 15">NOV-5</strain>
        <strain evidence="4 16">NOV-71</strain>
        <strain evidence="2 11">NOV-9</strain>
        <strain evidence="5 19">ONT-3</strain>
        <strain evidence="3 17">SCRP245</strain>
    </source>
</reference>
<evidence type="ECO:0000313" key="7">
    <source>
        <dbReference type="EMBL" id="KAE9215711.1"/>
    </source>
</evidence>
<organism evidence="6 15">
    <name type="scientific">Phytophthora fragariae</name>
    <dbReference type="NCBI Taxonomy" id="53985"/>
    <lineage>
        <taxon>Eukaryota</taxon>
        <taxon>Sar</taxon>
        <taxon>Stramenopiles</taxon>
        <taxon>Oomycota</taxon>
        <taxon>Peronosporomycetes</taxon>
        <taxon>Peronosporales</taxon>
        <taxon>Peronosporaceae</taxon>
        <taxon>Phytophthora</taxon>
    </lineage>
</organism>
<dbReference type="Proteomes" id="UP000476176">
    <property type="component" value="Unassembled WGS sequence"/>
</dbReference>
<dbReference type="Proteomes" id="UP000437068">
    <property type="component" value="Unassembled WGS sequence"/>
</dbReference>
<evidence type="ECO:0000313" key="3">
    <source>
        <dbReference type="EMBL" id="KAE9018819.1"/>
    </source>
</evidence>
<dbReference type="EMBL" id="QXFX01000260">
    <property type="protein sequence ID" value="KAE9123163.1"/>
    <property type="molecule type" value="Genomic_DNA"/>
</dbReference>
<evidence type="ECO:0000313" key="11">
    <source>
        <dbReference type="Proteomes" id="UP000429523"/>
    </source>
</evidence>
<feature type="compositionally biased region" description="Low complexity" evidence="1">
    <location>
        <begin position="230"/>
        <end position="239"/>
    </location>
</feature>
<dbReference type="EMBL" id="QXFZ01000423">
    <property type="protein sequence ID" value="KAE9117053.1"/>
    <property type="molecule type" value="Genomic_DNA"/>
</dbReference>
<evidence type="ECO:0000313" key="15">
    <source>
        <dbReference type="Proteomes" id="UP000440732"/>
    </source>
</evidence>
<feature type="region of interest" description="Disordered" evidence="1">
    <location>
        <begin position="42"/>
        <end position="213"/>
    </location>
</feature>
<dbReference type="EMBL" id="QXGF01000466">
    <property type="protein sequence ID" value="KAE8939787.1"/>
    <property type="molecule type" value="Genomic_DNA"/>
</dbReference>
<dbReference type="Proteomes" id="UP000488956">
    <property type="component" value="Unassembled WGS sequence"/>
</dbReference>
<evidence type="ECO:0000313" key="18">
    <source>
        <dbReference type="Proteomes" id="UP000476176"/>
    </source>
</evidence>
<comment type="caution">
    <text evidence="6">The sequence shown here is derived from an EMBL/GenBank/DDBJ whole genome shotgun (WGS) entry which is preliminary data.</text>
</comment>
<evidence type="ECO:0000313" key="2">
    <source>
        <dbReference type="EMBL" id="KAE8939787.1"/>
    </source>
</evidence>
<dbReference type="EMBL" id="QXGA01000263">
    <property type="protein sequence ID" value="KAE9148965.1"/>
    <property type="molecule type" value="Genomic_DNA"/>
</dbReference>
<dbReference type="Proteomes" id="UP000440367">
    <property type="component" value="Unassembled WGS sequence"/>
</dbReference>
<accession>A0A6A3UCA0</accession>
<evidence type="ECO:0000313" key="13">
    <source>
        <dbReference type="Proteomes" id="UP000437068"/>
    </source>
</evidence>
<dbReference type="Proteomes" id="UP000460718">
    <property type="component" value="Unassembled WGS sequence"/>
</dbReference>
<evidence type="ECO:0000313" key="16">
    <source>
        <dbReference type="Proteomes" id="UP000441208"/>
    </source>
</evidence>
<dbReference type="Proteomes" id="UP000440732">
    <property type="component" value="Unassembled WGS sequence"/>
</dbReference>
<evidence type="ECO:0000313" key="4">
    <source>
        <dbReference type="EMBL" id="KAE9117053.1"/>
    </source>
</evidence>
<dbReference type="Proteomes" id="UP000429523">
    <property type="component" value="Unassembled WGS sequence"/>
</dbReference>
<evidence type="ECO:0000313" key="9">
    <source>
        <dbReference type="EMBL" id="KAE9249788.1"/>
    </source>
</evidence>